<evidence type="ECO:0008006" key="5">
    <source>
        <dbReference type="Google" id="ProtNLM"/>
    </source>
</evidence>
<feature type="compositionally biased region" description="Pro residues" evidence="1">
    <location>
        <begin position="59"/>
        <end position="75"/>
    </location>
</feature>
<dbReference type="AlphaFoldDB" id="A0A1Y3NY14"/>
<comment type="caution">
    <text evidence="3">The sequence shown here is derived from an EMBL/GenBank/DDBJ whole genome shotgun (WGS) entry which is preliminary data.</text>
</comment>
<evidence type="ECO:0000313" key="4">
    <source>
        <dbReference type="Proteomes" id="UP000195440"/>
    </source>
</evidence>
<organism evidence="3 4">
    <name type="scientific">Pseudomonas caspiana</name>
    <dbReference type="NCBI Taxonomy" id="1451454"/>
    <lineage>
        <taxon>Bacteria</taxon>
        <taxon>Pseudomonadati</taxon>
        <taxon>Pseudomonadota</taxon>
        <taxon>Gammaproteobacteria</taxon>
        <taxon>Pseudomonadales</taxon>
        <taxon>Pseudomonadaceae</taxon>
        <taxon>Pseudomonas</taxon>
    </lineage>
</organism>
<accession>A0A1Y3NY14</accession>
<protein>
    <recommendedName>
        <fullName evidence="5">Lipoprotein</fullName>
    </recommendedName>
</protein>
<evidence type="ECO:0000313" key="3">
    <source>
        <dbReference type="EMBL" id="OUM72467.1"/>
    </source>
</evidence>
<gene>
    <name evidence="3" type="ORF">AUC60_18010</name>
</gene>
<feature type="compositionally biased region" description="Polar residues" evidence="1">
    <location>
        <begin position="87"/>
        <end position="108"/>
    </location>
</feature>
<dbReference type="EMBL" id="LOHF01000016">
    <property type="protein sequence ID" value="OUM72467.1"/>
    <property type="molecule type" value="Genomic_DNA"/>
</dbReference>
<name>A0A1Y3NY14_9PSED</name>
<feature type="region of interest" description="Disordered" evidence="1">
    <location>
        <begin position="30"/>
        <end position="108"/>
    </location>
</feature>
<evidence type="ECO:0000256" key="1">
    <source>
        <dbReference type="SAM" id="MobiDB-lite"/>
    </source>
</evidence>
<keyword evidence="2" id="KW-0732">Signal</keyword>
<feature type="signal peptide" evidence="2">
    <location>
        <begin position="1"/>
        <end position="27"/>
    </location>
</feature>
<sequence length="108" mass="11331">MNSFARRVVLLTLGGLLTTGLTSVAQAQTLPNSTLNNGNPNNSPIHRANPNSRQGTVPATPPVRGPSTAPNPRPPTLENGGIGNGYPTRQQAPRPSDNNTGQNRKNTD</sequence>
<dbReference type="Proteomes" id="UP000195440">
    <property type="component" value="Unassembled WGS sequence"/>
</dbReference>
<reference evidence="3 4" key="1">
    <citation type="journal article" date="2017" name="Syst. Appl. Microbiol.">
        <title>Pseudomonas caspiana sp. nov., a citrus pathogen in the Pseudomonas syringae phylogenetic group.</title>
        <authorList>
            <person name="Busquets A."/>
            <person name="Gomila M."/>
            <person name="Beiki F."/>
            <person name="Mulet M."/>
            <person name="Rahimian H."/>
            <person name="Garcia-Valdes E."/>
            <person name="Lalucat J."/>
        </authorList>
    </citation>
    <scope>NUCLEOTIDE SEQUENCE [LARGE SCALE GENOMIC DNA]</scope>
    <source>
        <strain evidence="3 4">FBF102</strain>
    </source>
</reference>
<proteinExistence type="predicted"/>
<dbReference type="OrthoDB" id="7026821at2"/>
<evidence type="ECO:0000256" key="2">
    <source>
        <dbReference type="SAM" id="SignalP"/>
    </source>
</evidence>
<keyword evidence="4" id="KW-1185">Reference proteome</keyword>
<dbReference type="RefSeq" id="WP_087270586.1">
    <property type="nucleotide sequence ID" value="NZ_JBJGBV010000004.1"/>
</dbReference>
<feature type="compositionally biased region" description="Low complexity" evidence="1">
    <location>
        <begin position="30"/>
        <end position="43"/>
    </location>
</feature>
<feature type="chain" id="PRO_5010996592" description="Lipoprotein" evidence="2">
    <location>
        <begin position="28"/>
        <end position="108"/>
    </location>
</feature>